<evidence type="ECO:0000313" key="2">
    <source>
        <dbReference type="Proteomes" id="UP000094067"/>
    </source>
</evidence>
<sequence>MMELFKRAKGLEGGIPLPATLTELREMPLSVR</sequence>
<accession>A0A1E3AD56</accession>
<name>A0A1E3AD56_9FIRM</name>
<comment type="caution">
    <text evidence="1">The sequence shown here is derived from an EMBL/GenBank/DDBJ whole genome shotgun (WGS) entry which is preliminary data.</text>
</comment>
<dbReference type="AlphaFoldDB" id="A0A1E3AD56"/>
<protein>
    <submittedName>
        <fullName evidence="1">Uncharacterized protein</fullName>
    </submittedName>
</protein>
<evidence type="ECO:0000313" key="1">
    <source>
        <dbReference type="EMBL" id="ODM06559.1"/>
    </source>
</evidence>
<reference evidence="1 2" key="1">
    <citation type="submission" date="2016-07" db="EMBL/GenBank/DDBJ databases">
        <title>Characterization of isolates of Eisenbergiella tayi derived from blood cultures, using whole genome sequencing.</title>
        <authorList>
            <person name="Burdz T."/>
            <person name="Wiebe D."/>
            <person name="Huynh C."/>
            <person name="Bernard K."/>
        </authorList>
    </citation>
    <scope>NUCLEOTIDE SEQUENCE [LARGE SCALE GENOMIC DNA]</scope>
    <source>
        <strain evidence="1 2">NML 110608</strain>
    </source>
</reference>
<organism evidence="1 2">
    <name type="scientific">Eisenbergiella tayi</name>
    <dbReference type="NCBI Taxonomy" id="1432052"/>
    <lineage>
        <taxon>Bacteria</taxon>
        <taxon>Bacillati</taxon>
        <taxon>Bacillota</taxon>
        <taxon>Clostridia</taxon>
        <taxon>Lachnospirales</taxon>
        <taxon>Lachnospiraceae</taxon>
        <taxon>Eisenbergiella</taxon>
    </lineage>
</organism>
<proteinExistence type="predicted"/>
<dbReference type="Proteomes" id="UP000094067">
    <property type="component" value="Unassembled WGS sequence"/>
</dbReference>
<gene>
    <name evidence="1" type="ORF">BEI61_02449</name>
</gene>
<dbReference type="EMBL" id="MCGH01000002">
    <property type="protein sequence ID" value="ODM06559.1"/>
    <property type="molecule type" value="Genomic_DNA"/>
</dbReference>